<dbReference type="GeneID" id="19201544"/>
<dbReference type="Gene3D" id="3.80.10.10">
    <property type="entry name" value="Ribonuclease Inhibitor"/>
    <property type="match status" value="1"/>
</dbReference>
<feature type="region of interest" description="Disordered" evidence="1">
    <location>
        <begin position="189"/>
        <end position="212"/>
    </location>
</feature>
<evidence type="ECO:0000256" key="1">
    <source>
        <dbReference type="SAM" id="MobiDB-lite"/>
    </source>
</evidence>
<dbReference type="InterPro" id="IPR032675">
    <property type="entry name" value="LRR_dom_sf"/>
</dbReference>
<dbReference type="RefSeq" id="XP_007775603.1">
    <property type="nucleotide sequence ID" value="XM_007777413.1"/>
</dbReference>
<keyword evidence="3" id="KW-1185">Reference proteome</keyword>
<evidence type="ECO:0000313" key="2">
    <source>
        <dbReference type="EMBL" id="EIW74245.1"/>
    </source>
</evidence>
<dbReference type="OrthoDB" id="3543113at2759"/>
<organism evidence="2 3">
    <name type="scientific">Coniophora puteana (strain RWD-64-598)</name>
    <name type="common">Brown rot fungus</name>
    <dbReference type="NCBI Taxonomy" id="741705"/>
    <lineage>
        <taxon>Eukaryota</taxon>
        <taxon>Fungi</taxon>
        <taxon>Dikarya</taxon>
        <taxon>Basidiomycota</taxon>
        <taxon>Agaricomycotina</taxon>
        <taxon>Agaricomycetes</taxon>
        <taxon>Agaricomycetidae</taxon>
        <taxon>Boletales</taxon>
        <taxon>Coniophorineae</taxon>
        <taxon>Coniophoraceae</taxon>
        <taxon>Coniophora</taxon>
    </lineage>
</organism>
<protein>
    <recommendedName>
        <fullName evidence="4">F-box domain-containing protein</fullName>
    </recommendedName>
</protein>
<dbReference type="KEGG" id="cput:CONPUDRAFT_140600"/>
<name>R7SEH7_CONPW</name>
<gene>
    <name evidence="2" type="ORF">CONPUDRAFT_140600</name>
</gene>
<feature type="compositionally biased region" description="Pro residues" evidence="1">
    <location>
        <begin position="198"/>
        <end position="209"/>
    </location>
</feature>
<evidence type="ECO:0008006" key="4">
    <source>
        <dbReference type="Google" id="ProtNLM"/>
    </source>
</evidence>
<dbReference type="OMA" id="ANESYGI"/>
<proteinExistence type="predicted"/>
<dbReference type="EMBL" id="JH711593">
    <property type="protein sequence ID" value="EIW74245.1"/>
    <property type="molecule type" value="Genomic_DNA"/>
</dbReference>
<sequence>MHPCLYLSELLQLIFDEVGCKATCARLARVCSTFTEPALDALYTNVDGFYELLTCLPSDLWALSPPRPTSPYDHAIKSHKDQVLTFKRDMNRDDWDILLSRTTRVRRLRQPRAHRIEAASDVHLALQACPVPPLFPRLRSLAIEAERPPPELSLFLGPELRHLEVAWSAAVLLEKIPLLPTICPMIDSLSTGQSDSGSPPPSPRPPNPPDLSELYRLRTLSIGPRDQDLLPHLASLPSLRNLTVEVSERTPWLGANESYGIRSLDSLHISADTFSTSAKALDALLSCASPAEPAAIHSLTITGESPSLADLVSTICARLSHTHLSALSISNTWRSTENPPDEAADLLPLSLFARLTRFTYTNHPRPVPMSGAQLAHLASSWPLLERLAIVPGQQPAMTGAELSGLSSACPRLKAVDLSVGEDNAVSASASASASSAALSSAGVAPESRPRDYALLTDWLCVWSSVMMADAPFVGERETPVVVVTSEP</sequence>
<reference evidence="3" key="1">
    <citation type="journal article" date="2012" name="Science">
        <title>The Paleozoic origin of enzymatic lignin decomposition reconstructed from 31 fungal genomes.</title>
        <authorList>
            <person name="Floudas D."/>
            <person name="Binder M."/>
            <person name="Riley R."/>
            <person name="Barry K."/>
            <person name="Blanchette R.A."/>
            <person name="Henrissat B."/>
            <person name="Martinez A.T."/>
            <person name="Otillar R."/>
            <person name="Spatafora J.W."/>
            <person name="Yadav J.S."/>
            <person name="Aerts A."/>
            <person name="Benoit I."/>
            <person name="Boyd A."/>
            <person name="Carlson A."/>
            <person name="Copeland A."/>
            <person name="Coutinho P.M."/>
            <person name="de Vries R.P."/>
            <person name="Ferreira P."/>
            <person name="Findley K."/>
            <person name="Foster B."/>
            <person name="Gaskell J."/>
            <person name="Glotzer D."/>
            <person name="Gorecki P."/>
            <person name="Heitman J."/>
            <person name="Hesse C."/>
            <person name="Hori C."/>
            <person name="Igarashi K."/>
            <person name="Jurgens J.A."/>
            <person name="Kallen N."/>
            <person name="Kersten P."/>
            <person name="Kohler A."/>
            <person name="Kuees U."/>
            <person name="Kumar T.K.A."/>
            <person name="Kuo A."/>
            <person name="LaButti K."/>
            <person name="Larrondo L.F."/>
            <person name="Lindquist E."/>
            <person name="Ling A."/>
            <person name="Lombard V."/>
            <person name="Lucas S."/>
            <person name="Lundell T."/>
            <person name="Martin R."/>
            <person name="McLaughlin D.J."/>
            <person name="Morgenstern I."/>
            <person name="Morin E."/>
            <person name="Murat C."/>
            <person name="Nagy L.G."/>
            <person name="Nolan M."/>
            <person name="Ohm R.A."/>
            <person name="Patyshakuliyeva A."/>
            <person name="Rokas A."/>
            <person name="Ruiz-Duenas F.J."/>
            <person name="Sabat G."/>
            <person name="Salamov A."/>
            <person name="Samejima M."/>
            <person name="Schmutz J."/>
            <person name="Slot J.C."/>
            <person name="St John F."/>
            <person name="Stenlid J."/>
            <person name="Sun H."/>
            <person name="Sun S."/>
            <person name="Syed K."/>
            <person name="Tsang A."/>
            <person name="Wiebenga A."/>
            <person name="Young D."/>
            <person name="Pisabarro A."/>
            <person name="Eastwood D.C."/>
            <person name="Martin F."/>
            <person name="Cullen D."/>
            <person name="Grigoriev I.V."/>
            <person name="Hibbett D.S."/>
        </authorList>
    </citation>
    <scope>NUCLEOTIDE SEQUENCE [LARGE SCALE GENOMIC DNA]</scope>
    <source>
        <strain evidence="3">RWD-64-598 SS2</strain>
    </source>
</reference>
<dbReference type="AlphaFoldDB" id="R7SEH7"/>
<dbReference type="Proteomes" id="UP000053558">
    <property type="component" value="Unassembled WGS sequence"/>
</dbReference>
<evidence type="ECO:0000313" key="3">
    <source>
        <dbReference type="Proteomes" id="UP000053558"/>
    </source>
</evidence>
<accession>R7SEH7</accession>